<dbReference type="SUPFAM" id="SSF53335">
    <property type="entry name" value="S-adenosyl-L-methionine-dependent methyltransferases"/>
    <property type="match status" value="1"/>
</dbReference>
<dbReference type="Pfam" id="PF01555">
    <property type="entry name" value="N6_N4_Mtase"/>
    <property type="match status" value="1"/>
</dbReference>
<feature type="region of interest" description="Disordered" evidence="5">
    <location>
        <begin position="36"/>
        <end position="61"/>
    </location>
</feature>
<name>A0A5M8QRX1_9BACT</name>
<evidence type="ECO:0000313" key="8">
    <source>
        <dbReference type="Proteomes" id="UP000323994"/>
    </source>
</evidence>
<dbReference type="PROSITE" id="PS00092">
    <property type="entry name" value="N6_MTASE"/>
    <property type="match status" value="1"/>
</dbReference>
<dbReference type="OrthoDB" id="9800801at2"/>
<evidence type="ECO:0000256" key="1">
    <source>
        <dbReference type="ARBA" id="ARBA00006594"/>
    </source>
</evidence>
<comment type="similarity">
    <text evidence="1 4">Belongs to the N(4)/N(6)-methyltransferase family.</text>
</comment>
<evidence type="ECO:0000256" key="3">
    <source>
        <dbReference type="ARBA" id="ARBA00022679"/>
    </source>
</evidence>
<keyword evidence="3 7" id="KW-0808">Transferase</keyword>
<dbReference type="Proteomes" id="UP000323994">
    <property type="component" value="Unassembled WGS sequence"/>
</dbReference>
<reference evidence="7 8" key="1">
    <citation type="submission" date="2019-05" db="EMBL/GenBank/DDBJ databases">
        <authorList>
            <person name="Qu J.-H."/>
        </authorList>
    </citation>
    <scope>NUCLEOTIDE SEQUENCE [LARGE SCALE GENOMIC DNA]</scope>
    <source>
        <strain evidence="7 8">NS28</strain>
    </source>
</reference>
<evidence type="ECO:0000256" key="5">
    <source>
        <dbReference type="SAM" id="MobiDB-lite"/>
    </source>
</evidence>
<gene>
    <name evidence="7" type="ORF">FEM33_15530</name>
</gene>
<dbReference type="RefSeq" id="WP_139012941.1">
    <property type="nucleotide sequence ID" value="NZ_VBSN01000044.1"/>
</dbReference>
<dbReference type="AlphaFoldDB" id="A0A5M8QRX1"/>
<feature type="domain" description="DNA methylase N-4/N-6" evidence="6">
    <location>
        <begin position="140"/>
        <end position="206"/>
    </location>
</feature>
<dbReference type="PRINTS" id="PR00508">
    <property type="entry name" value="S21N4MTFRASE"/>
</dbReference>
<dbReference type="EC" id="2.1.1.-" evidence="4"/>
<organism evidence="7 8">
    <name type="scientific">Dyadobacter flavalbus</name>
    <dbReference type="NCBI Taxonomy" id="2579942"/>
    <lineage>
        <taxon>Bacteria</taxon>
        <taxon>Pseudomonadati</taxon>
        <taxon>Bacteroidota</taxon>
        <taxon>Cytophagia</taxon>
        <taxon>Cytophagales</taxon>
        <taxon>Spirosomataceae</taxon>
        <taxon>Dyadobacter</taxon>
    </lineage>
</organism>
<comment type="caution">
    <text evidence="7">The sequence shown here is derived from an EMBL/GenBank/DDBJ whole genome shotgun (WGS) entry which is preliminary data.</text>
</comment>
<proteinExistence type="inferred from homology"/>
<evidence type="ECO:0000256" key="2">
    <source>
        <dbReference type="ARBA" id="ARBA00022603"/>
    </source>
</evidence>
<dbReference type="EMBL" id="VBSN01000044">
    <property type="protein sequence ID" value="KAA6438829.1"/>
    <property type="molecule type" value="Genomic_DNA"/>
</dbReference>
<evidence type="ECO:0000259" key="6">
    <source>
        <dbReference type="Pfam" id="PF01555"/>
    </source>
</evidence>
<dbReference type="GO" id="GO:0003677">
    <property type="term" value="F:DNA binding"/>
    <property type="evidence" value="ECO:0007669"/>
    <property type="project" value="InterPro"/>
</dbReference>
<dbReference type="GO" id="GO:0032259">
    <property type="term" value="P:methylation"/>
    <property type="evidence" value="ECO:0007669"/>
    <property type="project" value="UniProtKB-KW"/>
</dbReference>
<evidence type="ECO:0000256" key="4">
    <source>
        <dbReference type="RuleBase" id="RU362026"/>
    </source>
</evidence>
<dbReference type="GO" id="GO:0008170">
    <property type="term" value="F:N-methyltransferase activity"/>
    <property type="evidence" value="ECO:0007669"/>
    <property type="project" value="InterPro"/>
</dbReference>
<keyword evidence="8" id="KW-1185">Reference proteome</keyword>
<dbReference type="InterPro" id="IPR029063">
    <property type="entry name" value="SAM-dependent_MTases_sf"/>
</dbReference>
<sequence length="223" mass="25848">MSLSIVTNEDNMEMMARYSDNFFDLAIVDPPYGIGEHGGKKREGGQSKQKGLKSKNYENKGWDNETPEKRYFDELFRVSKNQIIWGGNYFIDNLSPTPCFLVWDKKGTDGSDFADCELAWTSFKTSVRKFKYDWIGFGYINNPQGERKIHPTQKPVQLYKWVLQNYAQPGDKILDTHLGSQSSRIAAHDMGFDFYGCELDKDYFEQGCARYQQHIRQLNLFPA</sequence>
<dbReference type="InterPro" id="IPR002941">
    <property type="entry name" value="DNA_methylase_N4/N6"/>
</dbReference>
<evidence type="ECO:0000313" key="7">
    <source>
        <dbReference type="EMBL" id="KAA6438829.1"/>
    </source>
</evidence>
<dbReference type="Gene3D" id="3.40.50.150">
    <property type="entry name" value="Vaccinia Virus protein VP39"/>
    <property type="match status" value="1"/>
</dbReference>
<protein>
    <recommendedName>
        <fullName evidence="4">Methyltransferase</fullName>
        <ecNumber evidence="4">2.1.1.-</ecNumber>
    </recommendedName>
</protein>
<accession>A0A5M8QRX1</accession>
<dbReference type="InterPro" id="IPR002052">
    <property type="entry name" value="DNA_methylase_N6_adenine_CS"/>
</dbReference>
<keyword evidence="2 7" id="KW-0489">Methyltransferase</keyword>
<dbReference type="InterPro" id="IPR001091">
    <property type="entry name" value="RM_Methyltransferase"/>
</dbReference>